<gene>
    <name evidence="1" type="ORF">MA16_Dca025573</name>
</gene>
<dbReference type="Pfam" id="PF14223">
    <property type="entry name" value="Retrotran_gag_2"/>
    <property type="match status" value="1"/>
</dbReference>
<dbReference type="AlphaFoldDB" id="A0A2I0W9N2"/>
<evidence type="ECO:0000313" key="1">
    <source>
        <dbReference type="EMBL" id="PKU72370.1"/>
    </source>
</evidence>
<reference evidence="1 2" key="2">
    <citation type="journal article" date="2017" name="Nature">
        <title>The Apostasia genome and the evolution of orchids.</title>
        <authorList>
            <person name="Zhang G.Q."/>
            <person name="Liu K.W."/>
            <person name="Li Z."/>
            <person name="Lohaus R."/>
            <person name="Hsiao Y.Y."/>
            <person name="Niu S.C."/>
            <person name="Wang J.Y."/>
            <person name="Lin Y.C."/>
            <person name="Xu Q."/>
            <person name="Chen L.J."/>
            <person name="Yoshida K."/>
            <person name="Fujiwara S."/>
            <person name="Wang Z.W."/>
            <person name="Zhang Y.Q."/>
            <person name="Mitsuda N."/>
            <person name="Wang M."/>
            <person name="Liu G.H."/>
            <person name="Pecoraro L."/>
            <person name="Huang H.X."/>
            <person name="Xiao X.J."/>
            <person name="Lin M."/>
            <person name="Wu X.Y."/>
            <person name="Wu W.L."/>
            <person name="Chen Y.Y."/>
            <person name="Chang S.B."/>
            <person name="Sakamoto S."/>
            <person name="Ohme-Takagi M."/>
            <person name="Yagi M."/>
            <person name="Zeng S.J."/>
            <person name="Shen C.Y."/>
            <person name="Yeh C.M."/>
            <person name="Luo Y.B."/>
            <person name="Tsai W.C."/>
            <person name="Van de Peer Y."/>
            <person name="Liu Z.J."/>
        </authorList>
    </citation>
    <scope>NUCLEOTIDE SEQUENCE [LARGE SCALE GENOMIC DNA]</scope>
    <source>
        <tissue evidence="1">The whole plant</tissue>
    </source>
</reference>
<dbReference type="Proteomes" id="UP000233837">
    <property type="component" value="Unassembled WGS sequence"/>
</dbReference>
<evidence type="ECO:0008006" key="3">
    <source>
        <dbReference type="Google" id="ProtNLM"/>
    </source>
</evidence>
<proteinExistence type="predicted"/>
<protein>
    <recommendedName>
        <fullName evidence="3">Retrovirus-related Pol polyprotein from transposon TNT 1-94</fullName>
    </recommendedName>
</protein>
<sequence>MTQYLLEIKTVIDQIAATGSSVDAEDIIHHILNGLPQSYQSFKTAIRTMLTLLSLDQLYPLLLSEEINLASDVARAQPNPDPATALFTYRGARSQVKRSESFQLGKSISQSSQCFSCLSNLLQERAYRPILLAQT</sequence>
<evidence type="ECO:0000313" key="2">
    <source>
        <dbReference type="Proteomes" id="UP000233837"/>
    </source>
</evidence>
<name>A0A2I0W9N2_9ASPA</name>
<reference evidence="1 2" key="1">
    <citation type="journal article" date="2016" name="Sci. Rep.">
        <title>The Dendrobium catenatum Lindl. genome sequence provides insights into polysaccharide synthase, floral development and adaptive evolution.</title>
        <authorList>
            <person name="Zhang G.Q."/>
            <person name="Xu Q."/>
            <person name="Bian C."/>
            <person name="Tsai W.C."/>
            <person name="Yeh C.M."/>
            <person name="Liu K.W."/>
            <person name="Yoshida K."/>
            <person name="Zhang L.S."/>
            <person name="Chang S.B."/>
            <person name="Chen F."/>
            <person name="Shi Y."/>
            <person name="Su Y.Y."/>
            <person name="Zhang Y.Q."/>
            <person name="Chen L.J."/>
            <person name="Yin Y."/>
            <person name="Lin M."/>
            <person name="Huang H."/>
            <person name="Deng H."/>
            <person name="Wang Z.W."/>
            <person name="Zhu S.L."/>
            <person name="Zhao X."/>
            <person name="Deng C."/>
            <person name="Niu S.C."/>
            <person name="Huang J."/>
            <person name="Wang M."/>
            <person name="Liu G.H."/>
            <person name="Yang H.J."/>
            <person name="Xiao X.J."/>
            <person name="Hsiao Y.Y."/>
            <person name="Wu W.L."/>
            <person name="Chen Y.Y."/>
            <person name="Mitsuda N."/>
            <person name="Ohme-Takagi M."/>
            <person name="Luo Y.B."/>
            <person name="Van de Peer Y."/>
            <person name="Liu Z.J."/>
        </authorList>
    </citation>
    <scope>NUCLEOTIDE SEQUENCE [LARGE SCALE GENOMIC DNA]</scope>
    <source>
        <tissue evidence="1">The whole plant</tissue>
    </source>
</reference>
<dbReference type="EMBL" id="KZ502839">
    <property type="protein sequence ID" value="PKU72370.1"/>
    <property type="molecule type" value="Genomic_DNA"/>
</dbReference>
<keyword evidence="2" id="KW-1185">Reference proteome</keyword>
<dbReference type="PANTHER" id="PTHR47481:SF31">
    <property type="entry name" value="OS01G0873500 PROTEIN"/>
    <property type="match status" value="1"/>
</dbReference>
<organism evidence="1 2">
    <name type="scientific">Dendrobium catenatum</name>
    <dbReference type="NCBI Taxonomy" id="906689"/>
    <lineage>
        <taxon>Eukaryota</taxon>
        <taxon>Viridiplantae</taxon>
        <taxon>Streptophyta</taxon>
        <taxon>Embryophyta</taxon>
        <taxon>Tracheophyta</taxon>
        <taxon>Spermatophyta</taxon>
        <taxon>Magnoliopsida</taxon>
        <taxon>Liliopsida</taxon>
        <taxon>Asparagales</taxon>
        <taxon>Orchidaceae</taxon>
        <taxon>Epidendroideae</taxon>
        <taxon>Malaxideae</taxon>
        <taxon>Dendrobiinae</taxon>
        <taxon>Dendrobium</taxon>
    </lineage>
</organism>
<accession>A0A2I0W9N2</accession>
<dbReference type="PANTHER" id="PTHR47481">
    <property type="match status" value="1"/>
</dbReference>